<dbReference type="Pfam" id="PF10145">
    <property type="entry name" value="PhageMin_Tail"/>
    <property type="match status" value="1"/>
</dbReference>
<dbReference type="RefSeq" id="WP_188711354.1">
    <property type="nucleotide sequence ID" value="NZ_BMHO01000001.1"/>
</dbReference>
<dbReference type="AlphaFoldDB" id="A0A917DG58"/>
<accession>A0A917DG58</accession>
<evidence type="ECO:0000313" key="4">
    <source>
        <dbReference type="Proteomes" id="UP000633205"/>
    </source>
</evidence>
<keyword evidence="1" id="KW-1133">Transmembrane helix</keyword>
<feature type="domain" description="Phage tail tape measure protein" evidence="2">
    <location>
        <begin position="132"/>
        <end position="318"/>
    </location>
</feature>
<name>A0A917DG58_9MICO</name>
<keyword evidence="4" id="KW-1185">Reference proteome</keyword>
<gene>
    <name evidence="3" type="ORF">GCM10010915_11810</name>
</gene>
<feature type="transmembrane region" description="Helical" evidence="1">
    <location>
        <begin position="473"/>
        <end position="500"/>
    </location>
</feature>
<reference evidence="3" key="1">
    <citation type="journal article" date="2014" name="Int. J. Syst. Evol. Microbiol.">
        <title>Complete genome sequence of Corynebacterium casei LMG S-19264T (=DSM 44701T), isolated from a smear-ripened cheese.</title>
        <authorList>
            <consortium name="US DOE Joint Genome Institute (JGI-PGF)"/>
            <person name="Walter F."/>
            <person name="Albersmeier A."/>
            <person name="Kalinowski J."/>
            <person name="Ruckert C."/>
        </authorList>
    </citation>
    <scope>NUCLEOTIDE SEQUENCE</scope>
    <source>
        <strain evidence="3">CGMCC 1.15152</strain>
    </source>
</reference>
<dbReference type="NCBIfam" id="TIGR01760">
    <property type="entry name" value="tape_meas_TP901"/>
    <property type="match status" value="1"/>
</dbReference>
<organism evidence="3 4">
    <name type="scientific">Microbacterium faecale</name>
    <dbReference type="NCBI Taxonomy" id="1804630"/>
    <lineage>
        <taxon>Bacteria</taxon>
        <taxon>Bacillati</taxon>
        <taxon>Actinomycetota</taxon>
        <taxon>Actinomycetes</taxon>
        <taxon>Micrococcales</taxon>
        <taxon>Microbacteriaceae</taxon>
        <taxon>Microbacterium</taxon>
    </lineage>
</organism>
<comment type="caution">
    <text evidence="3">The sequence shown here is derived from an EMBL/GenBank/DDBJ whole genome shotgun (WGS) entry which is preliminary data.</text>
</comment>
<dbReference type="Proteomes" id="UP000633205">
    <property type="component" value="Unassembled WGS sequence"/>
</dbReference>
<dbReference type="EMBL" id="BMHO01000001">
    <property type="protein sequence ID" value="GGD33064.1"/>
    <property type="molecule type" value="Genomic_DNA"/>
</dbReference>
<feature type="transmembrane region" description="Helical" evidence="1">
    <location>
        <begin position="429"/>
        <end position="452"/>
    </location>
</feature>
<dbReference type="InterPro" id="IPR010090">
    <property type="entry name" value="Phage_tape_meas"/>
</dbReference>
<keyword evidence="1" id="KW-0812">Transmembrane</keyword>
<evidence type="ECO:0000259" key="2">
    <source>
        <dbReference type="Pfam" id="PF10145"/>
    </source>
</evidence>
<reference evidence="3" key="2">
    <citation type="submission" date="2020-09" db="EMBL/GenBank/DDBJ databases">
        <authorList>
            <person name="Sun Q."/>
            <person name="Zhou Y."/>
        </authorList>
    </citation>
    <scope>NUCLEOTIDE SEQUENCE</scope>
    <source>
        <strain evidence="3">CGMCC 1.15152</strain>
    </source>
</reference>
<evidence type="ECO:0000313" key="3">
    <source>
        <dbReference type="EMBL" id="GGD33064.1"/>
    </source>
</evidence>
<proteinExistence type="predicted"/>
<evidence type="ECO:0000256" key="1">
    <source>
        <dbReference type="SAM" id="Phobius"/>
    </source>
</evidence>
<keyword evidence="1" id="KW-0472">Membrane</keyword>
<sequence length="976" mass="102465">MFDAGALIFRIQAQGAQVFRRDLAEADKAADGLGKSTERAAKGTSAFGAAADKSRRNAQGFRKELSGLSDEGQRAARDVGGALTGIGVALVATSGLAAKAAIDWESAWAGVLKTVDGTPEQLTNVQRGLRGMTGELPAAHEEIAAVAEAAGQLGVETDSVVAFTRTMIDLGETTNLSSDQAATALARFMNIMGTAQADVDRLGSAVVGLGNNYATTEAEIVEMSMRLAGAGKQVGLSEGEVLGLATALSSVGIQAEAGGSAVSKVMIDMAASVEEGGDRLGSFASIAGVSADRFAKKWRTAPAEALSMFVKGLGNAEAQGESTLGILADLEITEVRMRDALLRASAAGDLFTEAMSRGNSEFEENVALQDEAEKRYETTAAQLSMMRNNIVDIAIDMGAVFLPALKGISDAVANVTGYLSEMSPEMQGVVSVLGLGAGAVALFGGAFLLAIPKIAEFRAAQRTLQTELPRTTAAMRGVTGFLMGPWGIAIGVGIAALASFGAAKAEDEARVESYASTLSEATNEITKSTREMVAANLVAQDKGWWWDKKSVADEAEKLGLSMELITDAALGNADALQEVQDRIIVTSDNMDVLRDISAETGLSMGEVTAAAKTVEAAIRGESESIDEAIRMAEQKDAANKDVADSNEDVADSASTAADKYLEEADAANELSNTLSTLIDKLNEANGVNQDAITANSDYQATLAEVREQLEAIAAGEEGYARGLDLATEAGRENLALLQDQAKDAQEAAGAQYALDSNTADYIQRLKDGRDQFIQNARDFGATKEEAKALADQIFQIPSEKEIEILAETTSAEEAMQRLQDWMSKNPMVRKVRLDSYELEGGRTVTDGIWNAHGNVIESYANGGVREQHVAQMARAGAYRVWAEPETGGESYIPHAPAKRARSEALMAQTAQILGGTYIPSGASQHAAGSVSPASSGRAGALRLELVNRTGMNILDYVDIRIADSKQGDDDYLGGLG</sequence>
<protein>
    <recommendedName>
        <fullName evidence="2">Phage tail tape measure protein domain-containing protein</fullName>
    </recommendedName>
</protein>